<evidence type="ECO:0000256" key="10">
    <source>
        <dbReference type="PIRSR" id="PIRSR500134-3"/>
    </source>
</evidence>
<dbReference type="Pfam" id="PF03721">
    <property type="entry name" value="UDPG_MGDP_dh_N"/>
    <property type="match status" value="1"/>
</dbReference>
<evidence type="ECO:0000256" key="7">
    <source>
        <dbReference type="ARBA" id="ARBA00047473"/>
    </source>
</evidence>
<feature type="binding site" evidence="9">
    <location>
        <position position="198"/>
    </location>
    <ligand>
        <name>substrate</name>
    </ligand>
</feature>
<dbReference type="AlphaFoldDB" id="A0A5J6LDD5"/>
<dbReference type="SUPFAM" id="SSF51735">
    <property type="entry name" value="NAD(P)-binding Rossmann-fold domains"/>
    <property type="match status" value="1"/>
</dbReference>
<evidence type="ECO:0000256" key="5">
    <source>
        <dbReference type="ARBA" id="ARBA00023002"/>
    </source>
</evidence>
<feature type="binding site" evidence="9">
    <location>
        <position position="251"/>
    </location>
    <ligand>
        <name>substrate</name>
    </ligand>
</feature>
<keyword evidence="6 8" id="KW-0520">NAD</keyword>
<evidence type="ECO:0000256" key="4">
    <source>
        <dbReference type="ARBA" id="ARBA00015132"/>
    </source>
</evidence>
<dbReference type="InterPro" id="IPR014026">
    <property type="entry name" value="UDP-Glc/GDP-Man_DH_dimer"/>
</dbReference>
<dbReference type="InterPro" id="IPR008927">
    <property type="entry name" value="6-PGluconate_DH-like_C_sf"/>
</dbReference>
<dbReference type="PANTHER" id="PTHR43750">
    <property type="entry name" value="UDP-GLUCOSE 6-DEHYDROGENASE TUAD"/>
    <property type="match status" value="1"/>
</dbReference>
<evidence type="ECO:0000313" key="12">
    <source>
        <dbReference type="EMBL" id="QEW06261.1"/>
    </source>
</evidence>
<evidence type="ECO:0000313" key="13">
    <source>
        <dbReference type="Proteomes" id="UP000325606"/>
    </source>
</evidence>
<reference evidence="12 13" key="1">
    <citation type="submission" date="2019-09" db="EMBL/GenBank/DDBJ databases">
        <title>Nitrincola iocasae sp. nov., a bacterium isolated from the sediment collected at a cold seep field in South China Sea.</title>
        <authorList>
            <person name="Zhang H."/>
            <person name="Wang H."/>
            <person name="Li C."/>
        </authorList>
    </citation>
    <scope>NUCLEOTIDE SEQUENCE [LARGE SCALE GENOMIC DNA]</scope>
    <source>
        <strain evidence="12 13">KXZD1103</strain>
    </source>
</reference>
<comment type="catalytic activity">
    <reaction evidence="7 8">
        <text>UDP-alpha-D-glucose + 2 NAD(+) + H2O = UDP-alpha-D-glucuronate + 2 NADH + 3 H(+)</text>
        <dbReference type="Rhea" id="RHEA:23596"/>
        <dbReference type="ChEBI" id="CHEBI:15377"/>
        <dbReference type="ChEBI" id="CHEBI:15378"/>
        <dbReference type="ChEBI" id="CHEBI:57540"/>
        <dbReference type="ChEBI" id="CHEBI:57945"/>
        <dbReference type="ChEBI" id="CHEBI:58052"/>
        <dbReference type="ChEBI" id="CHEBI:58885"/>
        <dbReference type="EC" id="1.1.1.22"/>
    </reaction>
</comment>
<dbReference type="GO" id="GO:0000271">
    <property type="term" value="P:polysaccharide biosynthetic process"/>
    <property type="evidence" value="ECO:0007669"/>
    <property type="project" value="InterPro"/>
</dbReference>
<dbReference type="GO" id="GO:0051287">
    <property type="term" value="F:NAD binding"/>
    <property type="evidence" value="ECO:0007669"/>
    <property type="project" value="InterPro"/>
</dbReference>
<dbReference type="KEGG" id="nik:F5I99_06980"/>
<dbReference type="UniPathway" id="UPA00038">
    <property type="reaction ID" value="UER00491"/>
</dbReference>
<organism evidence="12 13">
    <name type="scientific">Nitrincola iocasae</name>
    <dbReference type="NCBI Taxonomy" id="2614693"/>
    <lineage>
        <taxon>Bacteria</taxon>
        <taxon>Pseudomonadati</taxon>
        <taxon>Pseudomonadota</taxon>
        <taxon>Gammaproteobacteria</taxon>
        <taxon>Oceanospirillales</taxon>
        <taxon>Oceanospirillaceae</taxon>
        <taxon>Nitrincola</taxon>
    </lineage>
</organism>
<evidence type="ECO:0000256" key="3">
    <source>
        <dbReference type="ARBA" id="ARBA00012954"/>
    </source>
</evidence>
<evidence type="ECO:0000256" key="2">
    <source>
        <dbReference type="ARBA" id="ARBA00006601"/>
    </source>
</evidence>
<feature type="binding site" evidence="9">
    <location>
        <position position="314"/>
    </location>
    <ligand>
        <name>substrate</name>
    </ligand>
</feature>
<dbReference type="SMART" id="SM00984">
    <property type="entry name" value="UDPG_MGDP_dh_C"/>
    <property type="match status" value="1"/>
</dbReference>
<dbReference type="Proteomes" id="UP000325606">
    <property type="component" value="Chromosome"/>
</dbReference>
<name>A0A5J6LDD5_9GAMM</name>
<dbReference type="InterPro" id="IPR036220">
    <property type="entry name" value="UDP-Glc/GDP-Man_DH_C_sf"/>
</dbReference>
<feature type="binding site" evidence="9">
    <location>
        <begin position="243"/>
        <end position="247"/>
    </location>
    <ligand>
        <name>substrate</name>
    </ligand>
</feature>
<comment type="pathway">
    <text evidence="1">Nucleotide-sugar biosynthesis; UDP-alpha-D-glucuronate biosynthesis; UDP-alpha-D-glucuronate from UDP-alpha-D-glucose: step 1/1.</text>
</comment>
<dbReference type="Gene3D" id="1.20.5.100">
    <property type="entry name" value="Cytochrome c1, transmembrane anchor, C-terminal"/>
    <property type="match status" value="1"/>
</dbReference>
<sequence>MNIAVWGSELIGWTAATAFAEFGNQVHINQTPESKQSLGEQSDPNSILFNEPGLLSHVKAQYDQDNLTFGDPDAALECPIQILALHPDQLPLAKTIIQRVNQQTQSQQLVVINYSTFGLGATDELASLLDTGKQQAIAYIPDQLSEGSAYDNFIKAKTLVIGCQSNEANKIIKALYKPFSRSLEQMMIVKRREAEFMKFAVNGMLALRLGYINELANLADLLNIDIDTITAGMGNDPRIGKHYLSPGCGFGGAHFSKSIQTMAQLLKTNRNSIILNTLLEENEKQKVLPFRKLWRHYKADVNNLKVAVWGLSFKPNTASIQNAPSLQVVETLLAQGCKVHAHDPQAMMNFAKRFPSDGKIAYYSSAIETLKDVDALIILTEWNEYWSPDYYQMLEMMNNPVIIDGRNIMDKELMESFGFVYYGVGR</sequence>
<dbReference type="RefSeq" id="WP_151054429.1">
    <property type="nucleotide sequence ID" value="NZ_CP044222.1"/>
</dbReference>
<accession>A0A5J6LDD5</accession>
<dbReference type="EC" id="1.1.1.22" evidence="3 8"/>
<evidence type="ECO:0000259" key="11">
    <source>
        <dbReference type="SMART" id="SM00984"/>
    </source>
</evidence>
<keyword evidence="13" id="KW-1185">Reference proteome</keyword>
<dbReference type="Pfam" id="PF00984">
    <property type="entry name" value="UDPG_MGDP_dh"/>
    <property type="match status" value="1"/>
</dbReference>
<dbReference type="InterPro" id="IPR014027">
    <property type="entry name" value="UDP-Glc/GDP-Man_DH_C"/>
</dbReference>
<dbReference type="InterPro" id="IPR036291">
    <property type="entry name" value="NAD(P)-bd_dom_sf"/>
</dbReference>
<feature type="binding site" evidence="10">
    <location>
        <position position="116"/>
    </location>
    <ligand>
        <name>NAD(+)</name>
        <dbReference type="ChEBI" id="CHEBI:57540"/>
    </ligand>
</feature>
<comment type="similarity">
    <text evidence="2 8">Belongs to the UDP-glucose/GDP-mannose dehydrogenase family.</text>
</comment>
<evidence type="ECO:0000256" key="9">
    <source>
        <dbReference type="PIRSR" id="PIRSR500134-2"/>
    </source>
</evidence>
<dbReference type="PANTHER" id="PTHR43750:SF3">
    <property type="entry name" value="UDP-GLUCOSE 6-DEHYDROGENASE TUAD"/>
    <property type="match status" value="1"/>
</dbReference>
<dbReference type="InterPro" id="IPR017476">
    <property type="entry name" value="UDP-Glc/GDP-Man"/>
</dbReference>
<proteinExistence type="inferred from homology"/>
<feature type="binding site" evidence="10">
    <location>
        <position position="146"/>
    </location>
    <ligand>
        <name>NAD(+)</name>
        <dbReference type="ChEBI" id="CHEBI:57540"/>
    </ligand>
</feature>
<dbReference type="PIRSF" id="PIRSF000124">
    <property type="entry name" value="UDPglc_GDPman_dh"/>
    <property type="match status" value="1"/>
</dbReference>
<feature type="binding site" evidence="10">
    <location>
        <position position="35"/>
    </location>
    <ligand>
        <name>NAD(+)</name>
        <dbReference type="ChEBI" id="CHEBI:57540"/>
    </ligand>
</feature>
<dbReference type="SUPFAM" id="SSF52413">
    <property type="entry name" value="UDP-glucose/GDP-mannose dehydrogenase C-terminal domain"/>
    <property type="match status" value="1"/>
</dbReference>
<dbReference type="InterPro" id="IPR001732">
    <property type="entry name" value="UDP-Glc/GDP-Man_DH_N"/>
</dbReference>
<dbReference type="GO" id="GO:0003979">
    <property type="term" value="F:UDP-glucose 6-dehydrogenase activity"/>
    <property type="evidence" value="ECO:0007669"/>
    <property type="project" value="UniProtKB-EC"/>
</dbReference>
<dbReference type="Gene3D" id="3.40.50.720">
    <property type="entry name" value="NAD(P)-binding Rossmann-like Domain"/>
    <property type="match status" value="2"/>
</dbReference>
<protein>
    <recommendedName>
        <fullName evidence="4 8">UDP-glucose 6-dehydrogenase</fullName>
        <ecNumber evidence="3 8">1.1.1.22</ecNumber>
    </recommendedName>
</protein>
<dbReference type="Pfam" id="PF03720">
    <property type="entry name" value="UDPG_MGDP_dh_C"/>
    <property type="match status" value="1"/>
</dbReference>
<dbReference type="GO" id="GO:0006065">
    <property type="term" value="P:UDP-glucuronate biosynthetic process"/>
    <property type="evidence" value="ECO:0007669"/>
    <property type="project" value="UniProtKB-UniPathway"/>
</dbReference>
<evidence type="ECO:0000256" key="8">
    <source>
        <dbReference type="PIRNR" id="PIRNR000124"/>
    </source>
</evidence>
<dbReference type="EMBL" id="CP044222">
    <property type="protein sequence ID" value="QEW06261.1"/>
    <property type="molecule type" value="Genomic_DNA"/>
</dbReference>
<dbReference type="PIRSF" id="PIRSF500134">
    <property type="entry name" value="UDPglc_DH_bac"/>
    <property type="match status" value="1"/>
</dbReference>
<feature type="domain" description="UDP-glucose/GDP-mannose dehydrogenase C-terminal" evidence="11">
    <location>
        <begin position="307"/>
        <end position="411"/>
    </location>
</feature>
<dbReference type="SUPFAM" id="SSF48179">
    <property type="entry name" value="6-phosphogluconate dehydrogenase C-terminal domain-like"/>
    <property type="match status" value="1"/>
</dbReference>
<evidence type="ECO:0000256" key="1">
    <source>
        <dbReference type="ARBA" id="ARBA00004701"/>
    </source>
</evidence>
<gene>
    <name evidence="12" type="ORF">F5I99_06980</name>
</gene>
<dbReference type="InterPro" id="IPR028357">
    <property type="entry name" value="UDPglc_DH_bac"/>
</dbReference>
<dbReference type="NCBIfam" id="TIGR03026">
    <property type="entry name" value="NDP-sugDHase"/>
    <property type="match status" value="1"/>
</dbReference>
<evidence type="ECO:0000256" key="6">
    <source>
        <dbReference type="ARBA" id="ARBA00023027"/>
    </source>
</evidence>
<keyword evidence="5 8" id="KW-0560">Oxidoreductase</keyword>
<feature type="binding site" evidence="10">
    <location>
        <position position="257"/>
    </location>
    <ligand>
        <name>NAD(+)</name>
        <dbReference type="ChEBI" id="CHEBI:57540"/>
    </ligand>
</feature>